<organism evidence="1 2">
    <name type="scientific">Nocardioides taihuensis</name>
    <dbReference type="NCBI Taxonomy" id="1835606"/>
    <lineage>
        <taxon>Bacteria</taxon>
        <taxon>Bacillati</taxon>
        <taxon>Actinomycetota</taxon>
        <taxon>Actinomycetes</taxon>
        <taxon>Propionibacteriales</taxon>
        <taxon>Nocardioidaceae</taxon>
        <taxon>Nocardioides</taxon>
    </lineage>
</organism>
<gene>
    <name evidence="1" type="ORF">ACFPGP_11125</name>
</gene>
<sequence length="60" mass="6219">MEILRRTAASTTAALAAWAVLIALVLLFDPHFGLAHKVGCKVSEAGSGKAQHCWPGSSGD</sequence>
<dbReference type="EMBL" id="JBHSKD010000009">
    <property type="protein sequence ID" value="MFC5177227.1"/>
    <property type="molecule type" value="Genomic_DNA"/>
</dbReference>
<proteinExistence type="predicted"/>
<evidence type="ECO:0000313" key="2">
    <source>
        <dbReference type="Proteomes" id="UP001596087"/>
    </source>
</evidence>
<dbReference type="Proteomes" id="UP001596087">
    <property type="component" value="Unassembled WGS sequence"/>
</dbReference>
<dbReference type="RefSeq" id="WP_378590052.1">
    <property type="nucleotide sequence ID" value="NZ_JBHSKD010000009.1"/>
</dbReference>
<reference evidence="2" key="1">
    <citation type="journal article" date="2019" name="Int. J. Syst. Evol. Microbiol.">
        <title>The Global Catalogue of Microorganisms (GCM) 10K type strain sequencing project: providing services to taxonomists for standard genome sequencing and annotation.</title>
        <authorList>
            <consortium name="The Broad Institute Genomics Platform"/>
            <consortium name="The Broad Institute Genome Sequencing Center for Infectious Disease"/>
            <person name="Wu L."/>
            <person name="Ma J."/>
        </authorList>
    </citation>
    <scope>NUCLEOTIDE SEQUENCE [LARGE SCALE GENOMIC DNA]</scope>
    <source>
        <strain evidence="2">DFY41</strain>
    </source>
</reference>
<keyword evidence="2" id="KW-1185">Reference proteome</keyword>
<protein>
    <submittedName>
        <fullName evidence="1">Uncharacterized protein</fullName>
    </submittedName>
</protein>
<accession>A0ABW0BJU6</accession>
<evidence type="ECO:0000313" key="1">
    <source>
        <dbReference type="EMBL" id="MFC5177227.1"/>
    </source>
</evidence>
<comment type="caution">
    <text evidence="1">The sequence shown here is derived from an EMBL/GenBank/DDBJ whole genome shotgun (WGS) entry which is preliminary data.</text>
</comment>
<name>A0ABW0BJU6_9ACTN</name>